<evidence type="ECO:0000313" key="2">
    <source>
        <dbReference type="Proteomes" id="UP000245999"/>
    </source>
</evidence>
<proteinExistence type="predicted"/>
<organism evidence="1 2">
    <name type="scientific">Hymenobacter nivis</name>
    <dbReference type="NCBI Taxonomy" id="1850093"/>
    <lineage>
        <taxon>Bacteria</taxon>
        <taxon>Pseudomonadati</taxon>
        <taxon>Bacteroidota</taxon>
        <taxon>Cytophagia</taxon>
        <taxon>Cytophagales</taxon>
        <taxon>Hymenobacteraceae</taxon>
        <taxon>Hymenobacter</taxon>
    </lineage>
</organism>
<protein>
    <submittedName>
        <fullName evidence="1">Uncharacterized protein</fullName>
    </submittedName>
</protein>
<dbReference type="Proteomes" id="UP000245999">
    <property type="component" value="Chromosome"/>
</dbReference>
<reference evidence="2" key="1">
    <citation type="submission" date="2018-04" db="EMBL/GenBank/DDBJ databases">
        <title>Complete genome of Antarctic heterotrophic bacterium Hymenobacter nivis.</title>
        <authorList>
            <person name="Terashima M."/>
        </authorList>
    </citation>
    <scope>NUCLEOTIDE SEQUENCE [LARGE SCALE GENOMIC DNA]</scope>
    <source>
        <strain evidence="2">NBRC 111535</strain>
    </source>
</reference>
<dbReference type="EMBL" id="CP029145">
    <property type="protein sequence ID" value="AWM33528.1"/>
    <property type="molecule type" value="Genomic_DNA"/>
</dbReference>
<dbReference type="KEGG" id="hnv:DDQ68_12490"/>
<dbReference type="RefSeq" id="WP_109656601.1">
    <property type="nucleotide sequence ID" value="NZ_CP029145.1"/>
</dbReference>
<dbReference type="AlphaFoldDB" id="A0A2Z3GK03"/>
<accession>A0A2Z3GK03</accession>
<name>A0A2Z3GK03_9BACT</name>
<sequence length="90" mass="10104">MSAYLIVLDPACDTWIFEVASAAGLDVTAFDLPATLPDFIDFIKEEGIEDDARVNRLLQAIKQAQPPAYRELAEFVAEIMDTRSKLWQQS</sequence>
<gene>
    <name evidence="1" type="ORF">DDQ68_12490</name>
</gene>
<keyword evidence="2" id="KW-1185">Reference proteome</keyword>
<dbReference type="OrthoDB" id="881188at2"/>
<evidence type="ECO:0000313" key="1">
    <source>
        <dbReference type="EMBL" id="AWM33528.1"/>
    </source>
</evidence>